<reference evidence="1" key="1">
    <citation type="submission" date="2018-02" db="EMBL/GenBank/DDBJ databases">
        <title>Rhizophora mucronata_Transcriptome.</title>
        <authorList>
            <person name="Meera S.P."/>
            <person name="Sreeshan A."/>
            <person name="Augustine A."/>
        </authorList>
    </citation>
    <scope>NUCLEOTIDE SEQUENCE</scope>
    <source>
        <tissue evidence="1">Leaf</tissue>
    </source>
</reference>
<organism evidence="1">
    <name type="scientific">Rhizophora mucronata</name>
    <name type="common">Asiatic mangrove</name>
    <dbReference type="NCBI Taxonomy" id="61149"/>
    <lineage>
        <taxon>Eukaryota</taxon>
        <taxon>Viridiplantae</taxon>
        <taxon>Streptophyta</taxon>
        <taxon>Embryophyta</taxon>
        <taxon>Tracheophyta</taxon>
        <taxon>Spermatophyta</taxon>
        <taxon>Magnoliopsida</taxon>
        <taxon>eudicotyledons</taxon>
        <taxon>Gunneridae</taxon>
        <taxon>Pentapetalae</taxon>
        <taxon>rosids</taxon>
        <taxon>fabids</taxon>
        <taxon>Malpighiales</taxon>
        <taxon>Rhizophoraceae</taxon>
        <taxon>Rhizophora</taxon>
    </lineage>
</organism>
<accession>A0A2P2QW34</accession>
<protein>
    <submittedName>
        <fullName evidence="1">Uncharacterized protein</fullName>
    </submittedName>
</protein>
<evidence type="ECO:0000313" key="1">
    <source>
        <dbReference type="EMBL" id="MBX71222.1"/>
    </source>
</evidence>
<proteinExistence type="predicted"/>
<dbReference type="AlphaFoldDB" id="A0A2P2QW34"/>
<sequence length="59" mass="6548">MYFPSLIQLIIVGSMPLTRSSSLHISSLQRVSSLKLVKGNALLPQIHIMWRAFGQATLP</sequence>
<name>A0A2P2QW34_RHIMU</name>
<dbReference type="EMBL" id="GGEC01090738">
    <property type="protein sequence ID" value="MBX71222.1"/>
    <property type="molecule type" value="Transcribed_RNA"/>
</dbReference>